<dbReference type="InterPro" id="IPR021462">
    <property type="entry name" value="DUF3114"/>
</dbReference>
<proteinExistence type="predicted"/>
<dbReference type="Proteomes" id="UP000526307">
    <property type="component" value="Unassembled WGS sequence"/>
</dbReference>
<accession>A0A7Y9B076</accession>
<dbReference type="AlphaFoldDB" id="A0A7Y9B076"/>
<dbReference type="EMBL" id="JABXYR010000001">
    <property type="protein sequence ID" value="NWO22565.1"/>
    <property type="molecule type" value="Genomic_DNA"/>
</dbReference>
<evidence type="ECO:0000313" key="1">
    <source>
        <dbReference type="EMBL" id="NWO22565.1"/>
    </source>
</evidence>
<organism evidence="1 2">
    <name type="scientific">Mogibacterium timidum</name>
    <dbReference type="NCBI Taxonomy" id="35519"/>
    <lineage>
        <taxon>Bacteria</taxon>
        <taxon>Bacillati</taxon>
        <taxon>Bacillota</taxon>
        <taxon>Clostridia</taxon>
        <taxon>Peptostreptococcales</taxon>
        <taxon>Anaerovoracaceae</taxon>
        <taxon>Mogibacterium</taxon>
    </lineage>
</organism>
<keyword evidence="2" id="KW-1185">Reference proteome</keyword>
<name>A0A7Y9B076_9FIRM</name>
<sequence length="88" mass="10320">MSSDDKFWRSLAGTVETAFYPSGMKGNLGKQIHLFRYIISYQQAKYIVDNYKGRTDEEKLINYNSKRKNLELDSRRICKTASKSVLRF</sequence>
<comment type="caution">
    <text evidence="1">The sequence shown here is derived from an EMBL/GenBank/DDBJ whole genome shotgun (WGS) entry which is preliminary data.</text>
</comment>
<dbReference type="Pfam" id="PF11311">
    <property type="entry name" value="DUF3114"/>
    <property type="match status" value="1"/>
</dbReference>
<evidence type="ECO:0000313" key="2">
    <source>
        <dbReference type="Proteomes" id="UP000526307"/>
    </source>
</evidence>
<gene>
    <name evidence="1" type="ORF">HW270_00475</name>
</gene>
<reference evidence="1 2" key="1">
    <citation type="submission" date="2020-06" db="EMBL/GenBank/DDBJ databases">
        <title>Mogibacterium timidum strain W9173 genomic sequence.</title>
        <authorList>
            <person name="Wade W.G."/>
            <person name="Johnston C.D."/>
            <person name="Chen T."/>
            <person name="Dewhirst F.E."/>
        </authorList>
    </citation>
    <scope>NUCLEOTIDE SEQUENCE [LARGE SCALE GENOMIC DNA]</scope>
    <source>
        <strain evidence="1 2">W9173</strain>
    </source>
</reference>
<protein>
    <submittedName>
        <fullName evidence="1">DUF3114 domain-containing protein</fullName>
    </submittedName>
</protein>